<evidence type="ECO:0000313" key="3">
    <source>
        <dbReference type="Proteomes" id="UP001147747"/>
    </source>
</evidence>
<dbReference type="OrthoDB" id="4370666at2759"/>
<dbReference type="AlphaFoldDB" id="A0A9W9W0K3"/>
<proteinExistence type="predicted"/>
<dbReference type="Proteomes" id="UP001147747">
    <property type="component" value="Unassembled WGS sequence"/>
</dbReference>
<dbReference type="GeneID" id="81363636"/>
<comment type="caution">
    <text evidence="1">The sequence shown here is derived from an EMBL/GenBank/DDBJ whole genome shotgun (WGS) entry which is preliminary data.</text>
</comment>
<evidence type="ECO:0000313" key="1">
    <source>
        <dbReference type="EMBL" id="KAJ5394752.1"/>
    </source>
</evidence>
<reference evidence="1" key="1">
    <citation type="submission" date="2022-12" db="EMBL/GenBank/DDBJ databases">
        <authorList>
            <person name="Petersen C."/>
        </authorList>
    </citation>
    <scope>NUCLEOTIDE SEQUENCE</scope>
    <source>
        <strain evidence="1">IBT 29677</strain>
    </source>
</reference>
<name>A0A9W9W0K3_9EURO</name>
<reference evidence="1" key="2">
    <citation type="journal article" date="2023" name="IMA Fungus">
        <title>Comparative genomic study of the Penicillium genus elucidates a diverse pangenome and 15 lateral gene transfer events.</title>
        <authorList>
            <person name="Petersen C."/>
            <person name="Sorensen T."/>
            <person name="Nielsen M.R."/>
            <person name="Sondergaard T.E."/>
            <person name="Sorensen J.L."/>
            <person name="Fitzpatrick D.A."/>
            <person name="Frisvad J.C."/>
            <person name="Nielsen K.L."/>
        </authorList>
    </citation>
    <scope>NUCLEOTIDE SEQUENCE</scope>
    <source>
        <strain evidence="1">IBT 29677</strain>
    </source>
</reference>
<dbReference type="EMBL" id="JAPZBU010000007">
    <property type="protein sequence ID" value="KAJ5394752.1"/>
    <property type="molecule type" value="Genomic_DNA"/>
</dbReference>
<keyword evidence="3" id="KW-1185">Reference proteome</keyword>
<organism evidence="1 3">
    <name type="scientific">Penicillium cosmopolitanum</name>
    <dbReference type="NCBI Taxonomy" id="1131564"/>
    <lineage>
        <taxon>Eukaryota</taxon>
        <taxon>Fungi</taxon>
        <taxon>Dikarya</taxon>
        <taxon>Ascomycota</taxon>
        <taxon>Pezizomycotina</taxon>
        <taxon>Eurotiomycetes</taxon>
        <taxon>Eurotiomycetidae</taxon>
        <taxon>Eurotiales</taxon>
        <taxon>Aspergillaceae</taxon>
        <taxon>Penicillium</taxon>
    </lineage>
</organism>
<dbReference type="EMBL" id="JAPZBU010000001">
    <property type="protein sequence ID" value="KAJ5414911.1"/>
    <property type="molecule type" value="Genomic_DNA"/>
</dbReference>
<sequence length="352" mass="40728">MEVADRFFNEKRPQIGNGIRSYGWLESQIDCLFCSDTIKSKQALHHILGYYEQADPDILFDLDVFLQSDWARRSAVARWNLFPDFDQVVDNQKCLQSEQEHPDVASCCAYESPGAFQFLIRQGIIRPCYYNSFGHSLFLLAFQENAIETMKYMISTMSPIHLIAPASVAEMWDGRSILQLAATNAVVFCICWEKVDQMQLDLRETLQEGEIRSICRFARMGLASRLYQRGINLADVVKKDSSLWLEMIRYHSEPTSLFDWLWMNNCLPPQDFLLFHPDPDSALDWLLANNFPLPYAGRGQEFLWKFAIRCGRLDAAHWLSFDRVAPSQLANRETIFESPAGKQHAILEHKMY</sequence>
<dbReference type="RefSeq" id="XP_056494757.1">
    <property type="nucleotide sequence ID" value="XM_056624656.1"/>
</dbReference>
<accession>A0A9W9W0K3</accession>
<protein>
    <submittedName>
        <fullName evidence="1">Uncharacterized protein</fullName>
    </submittedName>
</protein>
<gene>
    <name evidence="2" type="ORF">N7509_000009</name>
    <name evidence="1" type="ORF">N7509_006539</name>
</gene>
<evidence type="ECO:0000313" key="2">
    <source>
        <dbReference type="EMBL" id="KAJ5414911.1"/>
    </source>
</evidence>